<keyword evidence="6 8" id="KW-0378">Hydrolase</keyword>
<feature type="chain" id="PRO_5042825375" description="5-hydroxyisourate hydrolase" evidence="9">
    <location>
        <begin position="22"/>
        <end position="137"/>
    </location>
</feature>
<evidence type="ECO:0000313" key="11">
    <source>
        <dbReference type="EMBL" id="KAK5973823.1"/>
    </source>
</evidence>
<dbReference type="GO" id="GO:0006144">
    <property type="term" value="P:purine nucleobase metabolic process"/>
    <property type="evidence" value="ECO:0007669"/>
    <property type="project" value="UniProtKB-KW"/>
</dbReference>
<dbReference type="Gene3D" id="2.60.40.180">
    <property type="entry name" value="Transthyretin/hydroxyisourate hydrolase domain"/>
    <property type="match status" value="1"/>
</dbReference>
<comment type="similarity">
    <text evidence="3 8">Belongs to the transthyretin family. 5-hydroxyisourate hydrolase subfamily.</text>
</comment>
<evidence type="ECO:0000256" key="1">
    <source>
        <dbReference type="ARBA" id="ARBA00001043"/>
    </source>
</evidence>
<feature type="domain" description="Transthyretin/hydroxyisourate hydrolase" evidence="10">
    <location>
        <begin position="27"/>
        <end position="136"/>
    </location>
</feature>
<sequence>MALTLHFFVSVICVLGTLVMSETVPNESISSHVLDTVSGEPAQRVAISAFIKEGDEWKRIGETYTGQNGRVPWVSPNVTLVKGIYKLSFDVEDYYRRKQMESFFPYVEVVFKVADDSRHYHIPLTLSPYAYSTYRGS</sequence>
<feature type="binding site" evidence="7">
    <location>
        <position position="70"/>
    </location>
    <ligand>
        <name>substrate</name>
    </ligand>
</feature>
<dbReference type="EC" id="3.5.2.17" evidence="8"/>
<dbReference type="CDD" id="cd05822">
    <property type="entry name" value="TLP_HIUase"/>
    <property type="match status" value="1"/>
</dbReference>
<dbReference type="AlphaFoldDB" id="A0AAN8FZZ6"/>
<organism evidence="11 12">
    <name type="scientific">Trichostrongylus colubriformis</name>
    <name type="common">Black scour worm</name>
    <dbReference type="NCBI Taxonomy" id="6319"/>
    <lineage>
        <taxon>Eukaryota</taxon>
        <taxon>Metazoa</taxon>
        <taxon>Ecdysozoa</taxon>
        <taxon>Nematoda</taxon>
        <taxon>Chromadorea</taxon>
        <taxon>Rhabditida</taxon>
        <taxon>Rhabditina</taxon>
        <taxon>Rhabditomorpha</taxon>
        <taxon>Strongyloidea</taxon>
        <taxon>Trichostrongylidae</taxon>
        <taxon>Trichostrongylus</taxon>
    </lineage>
</organism>
<feature type="binding site" evidence="7">
    <location>
        <position position="134"/>
    </location>
    <ligand>
        <name>substrate</name>
    </ligand>
</feature>
<dbReference type="Proteomes" id="UP001331761">
    <property type="component" value="Unassembled WGS sequence"/>
</dbReference>
<evidence type="ECO:0000256" key="6">
    <source>
        <dbReference type="ARBA" id="ARBA00022801"/>
    </source>
</evidence>
<comment type="caution">
    <text evidence="11">The sequence shown here is derived from an EMBL/GenBank/DDBJ whole genome shotgun (WGS) entry which is preliminary data.</text>
</comment>
<dbReference type="PRINTS" id="PR00189">
    <property type="entry name" value="TRNSTHYRETIN"/>
</dbReference>
<feature type="signal peptide" evidence="9">
    <location>
        <begin position="1"/>
        <end position="21"/>
    </location>
</feature>
<name>A0AAN8FZZ6_TRICO</name>
<evidence type="ECO:0000256" key="7">
    <source>
        <dbReference type="PIRSR" id="PIRSR600895-51"/>
    </source>
</evidence>
<dbReference type="SMART" id="SM00095">
    <property type="entry name" value="TR_THY"/>
    <property type="match status" value="1"/>
</dbReference>
<dbReference type="InterPro" id="IPR014306">
    <property type="entry name" value="Hydroxyisourate_hydrolase"/>
</dbReference>
<dbReference type="InterPro" id="IPR000895">
    <property type="entry name" value="Transthyretin/HIU_hydrolase"/>
</dbReference>
<evidence type="ECO:0000259" key="10">
    <source>
        <dbReference type="SMART" id="SM00095"/>
    </source>
</evidence>
<evidence type="ECO:0000256" key="8">
    <source>
        <dbReference type="RuleBase" id="RU361270"/>
    </source>
</evidence>
<comment type="function">
    <text evidence="2">Catalyzes the hydrolysis of 5-hydroxyisourate (HIU) to 2-oxo-4-hydroxy-4-carboxy-5-ureidoimidazoline (OHCU).</text>
</comment>
<keyword evidence="9" id="KW-0732">Signal</keyword>
<dbReference type="InterPro" id="IPR036817">
    <property type="entry name" value="Transthyretin/HIU_hydrolase_sf"/>
</dbReference>
<evidence type="ECO:0000256" key="9">
    <source>
        <dbReference type="SAM" id="SignalP"/>
    </source>
</evidence>
<dbReference type="GO" id="GO:0033971">
    <property type="term" value="F:hydroxyisourate hydrolase activity"/>
    <property type="evidence" value="ECO:0007669"/>
    <property type="project" value="UniProtKB-EC"/>
</dbReference>
<comment type="catalytic activity">
    <reaction evidence="1 8">
        <text>5-hydroxyisourate + H2O = 5-hydroxy-2-oxo-4-ureido-2,5-dihydro-1H-imidazole-5-carboxylate + H(+)</text>
        <dbReference type="Rhea" id="RHEA:23736"/>
        <dbReference type="ChEBI" id="CHEBI:15377"/>
        <dbReference type="ChEBI" id="CHEBI:15378"/>
        <dbReference type="ChEBI" id="CHEBI:18072"/>
        <dbReference type="ChEBI" id="CHEBI:58639"/>
        <dbReference type="EC" id="3.5.2.17"/>
    </reaction>
</comment>
<comment type="subunit">
    <text evidence="4 8">Homotetramer.</text>
</comment>
<evidence type="ECO:0000256" key="3">
    <source>
        <dbReference type="ARBA" id="ARBA00009850"/>
    </source>
</evidence>
<evidence type="ECO:0000256" key="5">
    <source>
        <dbReference type="ARBA" id="ARBA00022631"/>
    </source>
</evidence>
<evidence type="ECO:0000313" key="12">
    <source>
        <dbReference type="Proteomes" id="UP001331761"/>
    </source>
</evidence>
<dbReference type="SUPFAM" id="SSF49472">
    <property type="entry name" value="Transthyretin (synonym: prealbumin)"/>
    <property type="match status" value="1"/>
</dbReference>
<accession>A0AAN8FZZ6</accession>
<keyword evidence="12" id="KW-1185">Reference proteome</keyword>
<protein>
    <recommendedName>
        <fullName evidence="8">5-hydroxyisourate hydrolase</fullName>
        <shortName evidence="8">HIU hydrolase</shortName>
        <shortName evidence="8">HIUHase</shortName>
        <ecNumber evidence="8">3.5.2.17</ecNumber>
    </recommendedName>
</protein>
<dbReference type="PROSITE" id="PS00768">
    <property type="entry name" value="TRANSTHYRETIN_1"/>
    <property type="match status" value="1"/>
</dbReference>
<dbReference type="InterPro" id="IPR023416">
    <property type="entry name" value="Transthyretin/HIU_hydrolase_d"/>
</dbReference>
<dbReference type="InterPro" id="IPR023418">
    <property type="entry name" value="Thyroxine_BS"/>
</dbReference>
<evidence type="ECO:0000256" key="4">
    <source>
        <dbReference type="ARBA" id="ARBA00011881"/>
    </source>
</evidence>
<dbReference type="Pfam" id="PF00576">
    <property type="entry name" value="Transthyretin"/>
    <property type="match status" value="1"/>
</dbReference>
<dbReference type="PANTHER" id="PTHR10395:SF7">
    <property type="entry name" value="5-HYDROXYISOURATE HYDROLASE"/>
    <property type="match status" value="1"/>
</dbReference>
<gene>
    <name evidence="11" type="ORF">GCK32_004717</name>
</gene>
<dbReference type="EMBL" id="WIXE01015024">
    <property type="protein sequence ID" value="KAK5973823.1"/>
    <property type="molecule type" value="Genomic_DNA"/>
</dbReference>
<evidence type="ECO:0000256" key="2">
    <source>
        <dbReference type="ARBA" id="ARBA00002704"/>
    </source>
</evidence>
<feature type="binding site" evidence="7">
    <location>
        <position position="32"/>
    </location>
    <ligand>
        <name>substrate</name>
    </ligand>
</feature>
<proteinExistence type="inferred from homology"/>
<reference evidence="11 12" key="1">
    <citation type="submission" date="2019-10" db="EMBL/GenBank/DDBJ databases">
        <title>Assembly and Annotation for the nematode Trichostrongylus colubriformis.</title>
        <authorList>
            <person name="Martin J."/>
        </authorList>
    </citation>
    <scope>NUCLEOTIDE SEQUENCE [LARGE SCALE GENOMIC DNA]</scope>
    <source>
        <strain evidence="11">G859</strain>
        <tissue evidence="11">Whole worm</tissue>
    </source>
</reference>
<dbReference type="NCBIfam" id="TIGR02962">
    <property type="entry name" value="hdxy_isourate"/>
    <property type="match status" value="1"/>
</dbReference>
<keyword evidence="5 8" id="KW-0659">Purine metabolism</keyword>
<dbReference type="PANTHER" id="PTHR10395">
    <property type="entry name" value="URICASE AND TRANSTHYRETIN-RELATED"/>
    <property type="match status" value="1"/>
</dbReference>